<reference evidence="5" key="1">
    <citation type="submission" date="2020-04" db="EMBL/GenBank/DDBJ databases">
        <authorList>
            <person name="Chiriac C."/>
            <person name="Salcher M."/>
            <person name="Ghai R."/>
            <person name="Kavagutti S V."/>
        </authorList>
    </citation>
    <scope>NUCLEOTIDE SEQUENCE</scope>
</reference>
<proteinExistence type="inferred from homology"/>
<dbReference type="InterPro" id="IPR029045">
    <property type="entry name" value="ClpP/crotonase-like_dom_sf"/>
</dbReference>
<evidence type="ECO:0000313" key="5">
    <source>
        <dbReference type="EMBL" id="CAB4163429.1"/>
    </source>
</evidence>
<feature type="region of interest" description="Disordered" evidence="4">
    <location>
        <begin position="213"/>
        <end position="239"/>
    </location>
</feature>
<name>A0A6J5NVA3_9CAUD</name>
<evidence type="ECO:0000256" key="3">
    <source>
        <dbReference type="ARBA" id="ARBA00022801"/>
    </source>
</evidence>
<sequence length="252" mass="26994">MKQIHKLYASNKALIGKPLNFTKTATNEKSFDASLYIYDVIDAYCGVNAQTVAEAITSAQGADTLHVYINSPGGDVFEGRAIMAALRRFDGKTVAHIDSLCASAATSIALACDTVEMSEGAMFMIHNASGFAWGDKTELRETADLLEKIELAIVNDYTTKTGKPFDEIVALMDAETWFTAQEALDGGFVDSIATGKQSTTNAWNLAAYKNAPKAETPAPENKDTPAEAPTAEPVQVSATQSNQNKLALVMIL</sequence>
<dbReference type="PANTHER" id="PTHR10381:SF70">
    <property type="entry name" value="ATP-DEPENDENT CLP PROTEASE PROTEOLYTIC SUBUNIT"/>
    <property type="match status" value="1"/>
</dbReference>
<evidence type="ECO:0000256" key="1">
    <source>
        <dbReference type="ARBA" id="ARBA00007039"/>
    </source>
</evidence>
<evidence type="ECO:0000256" key="4">
    <source>
        <dbReference type="SAM" id="MobiDB-lite"/>
    </source>
</evidence>
<keyword evidence="2" id="KW-0963">Cytoplasm</keyword>
<keyword evidence="3" id="KW-0378">Hydrolase</keyword>
<dbReference type="GO" id="GO:0009368">
    <property type="term" value="C:endopeptidase Clp complex"/>
    <property type="evidence" value="ECO:0007669"/>
    <property type="project" value="TreeGrafter"/>
</dbReference>
<protein>
    <submittedName>
        <fullName evidence="5">ClpP Protease subunit of ATP-dependent Clp proteases</fullName>
    </submittedName>
</protein>
<dbReference type="InterPro" id="IPR001907">
    <property type="entry name" value="ClpP"/>
</dbReference>
<dbReference type="EMBL" id="LR796746">
    <property type="protein sequence ID" value="CAB4163429.1"/>
    <property type="molecule type" value="Genomic_DNA"/>
</dbReference>
<accession>A0A6J5NVA3</accession>
<dbReference type="PANTHER" id="PTHR10381">
    <property type="entry name" value="ATP-DEPENDENT CLP PROTEASE PROTEOLYTIC SUBUNIT"/>
    <property type="match status" value="1"/>
</dbReference>
<dbReference type="CDD" id="cd07016">
    <property type="entry name" value="S14_ClpP_1"/>
    <property type="match status" value="1"/>
</dbReference>
<organism evidence="5">
    <name type="scientific">uncultured Caudovirales phage</name>
    <dbReference type="NCBI Taxonomy" id="2100421"/>
    <lineage>
        <taxon>Viruses</taxon>
        <taxon>Duplodnaviria</taxon>
        <taxon>Heunggongvirae</taxon>
        <taxon>Uroviricota</taxon>
        <taxon>Caudoviricetes</taxon>
        <taxon>Peduoviridae</taxon>
        <taxon>Maltschvirus</taxon>
        <taxon>Maltschvirus maltsch</taxon>
    </lineage>
</organism>
<dbReference type="Pfam" id="PF00574">
    <property type="entry name" value="CLP_protease"/>
    <property type="match status" value="1"/>
</dbReference>
<gene>
    <name evidence="5" type="ORF">UFOVP814_25</name>
</gene>
<dbReference type="GO" id="GO:0004176">
    <property type="term" value="F:ATP-dependent peptidase activity"/>
    <property type="evidence" value="ECO:0007669"/>
    <property type="project" value="InterPro"/>
</dbReference>
<dbReference type="PRINTS" id="PR00127">
    <property type="entry name" value="CLPPROTEASEP"/>
</dbReference>
<dbReference type="GO" id="GO:0051117">
    <property type="term" value="F:ATPase binding"/>
    <property type="evidence" value="ECO:0007669"/>
    <property type="project" value="TreeGrafter"/>
</dbReference>
<dbReference type="Gene3D" id="3.90.226.10">
    <property type="entry name" value="2-enoyl-CoA Hydratase, Chain A, domain 1"/>
    <property type="match status" value="1"/>
</dbReference>
<dbReference type="GO" id="GO:0006515">
    <property type="term" value="P:protein quality control for misfolded or incompletely synthesized proteins"/>
    <property type="evidence" value="ECO:0007669"/>
    <property type="project" value="TreeGrafter"/>
</dbReference>
<dbReference type="InterPro" id="IPR023562">
    <property type="entry name" value="ClpP/TepA"/>
</dbReference>
<dbReference type="SUPFAM" id="SSF52096">
    <property type="entry name" value="ClpP/crotonase"/>
    <property type="match status" value="1"/>
</dbReference>
<dbReference type="NCBIfam" id="NF045542">
    <property type="entry name" value="Clp_rel_HeadMat"/>
    <property type="match status" value="1"/>
</dbReference>
<evidence type="ECO:0000256" key="2">
    <source>
        <dbReference type="ARBA" id="ARBA00022490"/>
    </source>
</evidence>
<comment type="similarity">
    <text evidence="1">Belongs to the peptidase S14 family.</text>
</comment>
<dbReference type="GO" id="GO:0004252">
    <property type="term" value="F:serine-type endopeptidase activity"/>
    <property type="evidence" value="ECO:0007669"/>
    <property type="project" value="InterPro"/>
</dbReference>
<keyword evidence="5" id="KW-0645">Protease</keyword>